<feature type="chain" id="PRO_5042109810" description="G-protein coupled receptors family 1 profile domain-containing protein" evidence="2">
    <location>
        <begin position="18"/>
        <end position="122"/>
    </location>
</feature>
<feature type="transmembrane region" description="Helical" evidence="1">
    <location>
        <begin position="58"/>
        <end position="82"/>
    </location>
</feature>
<keyword evidence="2" id="KW-0732">Signal</keyword>
<reference evidence="3" key="3">
    <citation type="submission" date="2023-05" db="EMBL/GenBank/DDBJ databases">
        <authorList>
            <person name="Smith C.H."/>
        </authorList>
    </citation>
    <scope>NUCLEOTIDE SEQUENCE</scope>
    <source>
        <strain evidence="3">CHS0354</strain>
        <tissue evidence="3">Mantle</tissue>
    </source>
</reference>
<reference evidence="3" key="1">
    <citation type="journal article" date="2021" name="Genome Biol. Evol.">
        <title>A High-Quality Reference Genome for a Parasitic Bivalve with Doubly Uniparental Inheritance (Bivalvia: Unionida).</title>
        <authorList>
            <person name="Smith C.H."/>
        </authorList>
    </citation>
    <scope>NUCLEOTIDE SEQUENCE</scope>
    <source>
        <strain evidence="3">CHS0354</strain>
    </source>
</reference>
<dbReference type="EMBL" id="JAEAOA010002072">
    <property type="protein sequence ID" value="KAK3578914.1"/>
    <property type="molecule type" value="Genomic_DNA"/>
</dbReference>
<dbReference type="Gene3D" id="1.20.1070.10">
    <property type="entry name" value="Rhodopsin 7-helix transmembrane proteins"/>
    <property type="match status" value="1"/>
</dbReference>
<reference evidence="3" key="2">
    <citation type="journal article" date="2021" name="Genome Biol. Evol.">
        <title>Developing a high-quality reference genome for a parasitic bivalve with doubly uniparental inheritance (Bivalvia: Unionida).</title>
        <authorList>
            <person name="Smith C.H."/>
        </authorList>
    </citation>
    <scope>NUCLEOTIDE SEQUENCE</scope>
    <source>
        <strain evidence="3">CHS0354</strain>
        <tissue evidence="3">Mantle</tissue>
    </source>
</reference>
<evidence type="ECO:0000256" key="1">
    <source>
        <dbReference type="SAM" id="Phobius"/>
    </source>
</evidence>
<evidence type="ECO:0000256" key="2">
    <source>
        <dbReference type="SAM" id="SignalP"/>
    </source>
</evidence>
<dbReference type="SUPFAM" id="SSF81321">
    <property type="entry name" value="Family A G protein-coupled receptor-like"/>
    <property type="match status" value="1"/>
</dbReference>
<evidence type="ECO:0000313" key="4">
    <source>
        <dbReference type="Proteomes" id="UP001195483"/>
    </source>
</evidence>
<sequence length="122" mass="13785">MSLYLVHMSCCISLVLGIATSWPAPVLFGYSTAQTGYGNITGVSCQTDDKYKNKPYQAYFNITLLFILFAVFMILTTLYSLIGRQIYYQGKHARERIRQNSSQVMLHLQQVQTIGKNSNNSS</sequence>
<organism evidence="3 4">
    <name type="scientific">Potamilus streckersoni</name>
    <dbReference type="NCBI Taxonomy" id="2493646"/>
    <lineage>
        <taxon>Eukaryota</taxon>
        <taxon>Metazoa</taxon>
        <taxon>Spiralia</taxon>
        <taxon>Lophotrochozoa</taxon>
        <taxon>Mollusca</taxon>
        <taxon>Bivalvia</taxon>
        <taxon>Autobranchia</taxon>
        <taxon>Heteroconchia</taxon>
        <taxon>Palaeoheterodonta</taxon>
        <taxon>Unionida</taxon>
        <taxon>Unionoidea</taxon>
        <taxon>Unionidae</taxon>
        <taxon>Ambleminae</taxon>
        <taxon>Lampsilini</taxon>
        <taxon>Potamilus</taxon>
    </lineage>
</organism>
<keyword evidence="1" id="KW-0812">Transmembrane</keyword>
<name>A0AAE0RSR8_9BIVA</name>
<keyword evidence="1" id="KW-1133">Transmembrane helix</keyword>
<dbReference type="Proteomes" id="UP001195483">
    <property type="component" value="Unassembled WGS sequence"/>
</dbReference>
<feature type="non-terminal residue" evidence="3">
    <location>
        <position position="122"/>
    </location>
</feature>
<proteinExistence type="predicted"/>
<evidence type="ECO:0000313" key="3">
    <source>
        <dbReference type="EMBL" id="KAK3578914.1"/>
    </source>
</evidence>
<keyword evidence="4" id="KW-1185">Reference proteome</keyword>
<comment type="caution">
    <text evidence="3">The sequence shown here is derived from an EMBL/GenBank/DDBJ whole genome shotgun (WGS) entry which is preliminary data.</text>
</comment>
<dbReference type="AlphaFoldDB" id="A0AAE0RSR8"/>
<accession>A0AAE0RSR8</accession>
<gene>
    <name evidence="3" type="ORF">CHS0354_035537</name>
</gene>
<keyword evidence="1" id="KW-0472">Membrane</keyword>
<protein>
    <recommendedName>
        <fullName evidence="5">G-protein coupled receptors family 1 profile domain-containing protein</fullName>
    </recommendedName>
</protein>
<evidence type="ECO:0008006" key="5">
    <source>
        <dbReference type="Google" id="ProtNLM"/>
    </source>
</evidence>
<feature type="signal peptide" evidence="2">
    <location>
        <begin position="1"/>
        <end position="17"/>
    </location>
</feature>